<dbReference type="AlphaFoldDB" id="A0A6G0YJ98"/>
<dbReference type="EMBL" id="VUJU01003760">
    <property type="protein sequence ID" value="KAF0756774.1"/>
    <property type="molecule type" value="Genomic_DNA"/>
</dbReference>
<feature type="compositionally biased region" description="Acidic residues" evidence="1">
    <location>
        <begin position="477"/>
        <end position="488"/>
    </location>
</feature>
<sequence>MLIYSSSSDDQTNNSNINLSLSNKIDQNTRNLSSSAENLTSDDSIHFNDTSNIIDESRNIPVQIDENLNLRLILAQWALRQNITHVAVNDLLKNLKQFPLFSELPSDARTLLKTNTTAIVKNIGGGVYHYFELLLVAGIDGLPITSNPPSQLWPILVFYGKNKPENSNEYLRDFVDELKKLSDNQNNIIRGQHISIKLHALTCDAPAKSFVLSCKGHTGKNSCVRCTCNGQWLDGRACFPDLDATLRTHDNFISYTYNNFHIKIFMVHHPYLIIFNIHALIHLPDDYKKYGSLENISAFPFESFMQPIKKKIRSGVKPLQQLVRRYEEHRIYAVNIINDQTVKLGPINTICQNRNRPLIAGIGNPQFSGWRTDNFVIKINKSDCCVKTNDGSILLIENIATCETSKRIMVIGRCYEQKEPLFLQPCNSTLFGIYKVSRLGALQTFYIYDIKEKLVHSEMHSRTIAKAWSDESQGCDASEDSFNDETSDDNNTRNVRSIRHKKKLKRFSPDIFSSKIKPVKTCTEHDKPSILSEIPNPPSRPLADQSNKKKDKHQTKYVESVTSCNNENEQNMSLTTSTNIDLDEKLLNNLMNENDTL</sequence>
<keyword evidence="3" id="KW-1185">Reference proteome</keyword>
<accession>A0A6G0YJ98</accession>
<protein>
    <submittedName>
        <fullName evidence="2">GATA zinc finger domain-containing protein 4-like</fullName>
    </submittedName>
</protein>
<dbReference type="Proteomes" id="UP000478052">
    <property type="component" value="Unassembled WGS sequence"/>
</dbReference>
<reference evidence="2 3" key="1">
    <citation type="submission" date="2019-08" db="EMBL/GenBank/DDBJ databases">
        <title>Whole genome of Aphis craccivora.</title>
        <authorList>
            <person name="Voronova N.V."/>
            <person name="Shulinski R.S."/>
            <person name="Bandarenka Y.V."/>
            <person name="Zhorov D.G."/>
            <person name="Warner D."/>
        </authorList>
    </citation>
    <scope>NUCLEOTIDE SEQUENCE [LARGE SCALE GENOMIC DNA]</scope>
    <source>
        <strain evidence="2">180601</strain>
        <tissue evidence="2">Whole Body</tissue>
    </source>
</reference>
<dbReference type="OrthoDB" id="6776103at2759"/>
<comment type="caution">
    <text evidence="2">The sequence shown here is derived from an EMBL/GenBank/DDBJ whole genome shotgun (WGS) entry which is preliminary data.</text>
</comment>
<organism evidence="2 3">
    <name type="scientific">Aphis craccivora</name>
    <name type="common">Cowpea aphid</name>
    <dbReference type="NCBI Taxonomy" id="307492"/>
    <lineage>
        <taxon>Eukaryota</taxon>
        <taxon>Metazoa</taxon>
        <taxon>Ecdysozoa</taxon>
        <taxon>Arthropoda</taxon>
        <taxon>Hexapoda</taxon>
        <taxon>Insecta</taxon>
        <taxon>Pterygota</taxon>
        <taxon>Neoptera</taxon>
        <taxon>Paraneoptera</taxon>
        <taxon>Hemiptera</taxon>
        <taxon>Sternorrhyncha</taxon>
        <taxon>Aphidomorpha</taxon>
        <taxon>Aphidoidea</taxon>
        <taxon>Aphididae</taxon>
        <taxon>Aphidini</taxon>
        <taxon>Aphis</taxon>
        <taxon>Aphis</taxon>
    </lineage>
</organism>
<dbReference type="PANTHER" id="PTHR33053:SF9">
    <property type="entry name" value="AGAP000105-PA"/>
    <property type="match status" value="1"/>
</dbReference>
<feature type="region of interest" description="Disordered" evidence="1">
    <location>
        <begin position="518"/>
        <end position="553"/>
    </location>
</feature>
<feature type="region of interest" description="Disordered" evidence="1">
    <location>
        <begin position="473"/>
        <end position="500"/>
    </location>
</feature>
<evidence type="ECO:0000313" key="2">
    <source>
        <dbReference type="EMBL" id="KAF0756774.1"/>
    </source>
</evidence>
<dbReference type="PANTHER" id="PTHR33053">
    <property type="entry name" value="PROTEIN, PUTATIVE-RELATED"/>
    <property type="match status" value="1"/>
</dbReference>
<proteinExistence type="predicted"/>
<feature type="non-terminal residue" evidence="2">
    <location>
        <position position="597"/>
    </location>
</feature>
<gene>
    <name evidence="2" type="ORF">FWK35_00017729</name>
</gene>
<evidence type="ECO:0000256" key="1">
    <source>
        <dbReference type="SAM" id="MobiDB-lite"/>
    </source>
</evidence>
<name>A0A6G0YJ98_APHCR</name>
<evidence type="ECO:0000313" key="3">
    <source>
        <dbReference type="Proteomes" id="UP000478052"/>
    </source>
</evidence>